<protein>
    <submittedName>
        <fullName evidence="2">Uncharacterized protein</fullName>
    </submittedName>
</protein>
<name>A0A8D8M9F8_9HEMI</name>
<dbReference type="EMBL" id="HBUF01054055">
    <property type="protein sequence ID" value="CAG6623079.1"/>
    <property type="molecule type" value="Transcribed_RNA"/>
</dbReference>
<sequence length="110" mass="12404">MTWLPSFTQTPKGSSTYPSSTTPTLKSIWTNNGRFPRRPNSPKPSGRRLPDVVSWVPFIGWCSAAKWRTLTDRLLLPLAMVTMCENGKLPLLRTHRCSVLHKTSPDLLLV</sequence>
<dbReference type="AlphaFoldDB" id="A0A8D8M9F8"/>
<reference evidence="2" key="1">
    <citation type="submission" date="2021-05" db="EMBL/GenBank/DDBJ databases">
        <authorList>
            <person name="Alioto T."/>
            <person name="Alioto T."/>
            <person name="Gomez Garrido J."/>
        </authorList>
    </citation>
    <scope>NUCLEOTIDE SEQUENCE</scope>
</reference>
<evidence type="ECO:0000256" key="1">
    <source>
        <dbReference type="SAM" id="MobiDB-lite"/>
    </source>
</evidence>
<evidence type="ECO:0000313" key="2">
    <source>
        <dbReference type="EMBL" id="CAG6623081.1"/>
    </source>
</evidence>
<proteinExistence type="predicted"/>
<feature type="region of interest" description="Disordered" evidence="1">
    <location>
        <begin position="1"/>
        <end position="48"/>
    </location>
</feature>
<dbReference type="EMBL" id="HBUF01054056">
    <property type="protein sequence ID" value="CAG6623081.1"/>
    <property type="molecule type" value="Transcribed_RNA"/>
</dbReference>
<feature type="compositionally biased region" description="Low complexity" evidence="1">
    <location>
        <begin position="10"/>
        <end position="27"/>
    </location>
</feature>
<organism evidence="2">
    <name type="scientific">Cacopsylla melanoneura</name>
    <dbReference type="NCBI Taxonomy" id="428564"/>
    <lineage>
        <taxon>Eukaryota</taxon>
        <taxon>Metazoa</taxon>
        <taxon>Ecdysozoa</taxon>
        <taxon>Arthropoda</taxon>
        <taxon>Hexapoda</taxon>
        <taxon>Insecta</taxon>
        <taxon>Pterygota</taxon>
        <taxon>Neoptera</taxon>
        <taxon>Paraneoptera</taxon>
        <taxon>Hemiptera</taxon>
        <taxon>Sternorrhyncha</taxon>
        <taxon>Psylloidea</taxon>
        <taxon>Psyllidae</taxon>
        <taxon>Psyllinae</taxon>
        <taxon>Cacopsylla</taxon>
    </lineage>
</organism>
<accession>A0A8D8M9F8</accession>
<dbReference type="EMBL" id="HBUF01054054">
    <property type="protein sequence ID" value="CAG6623077.1"/>
    <property type="molecule type" value="Transcribed_RNA"/>
</dbReference>